<name>A6VSR7_MARMS</name>
<organism evidence="2">
    <name type="scientific">Marinomonas sp. (strain MWYL1)</name>
    <dbReference type="NCBI Taxonomy" id="400668"/>
    <lineage>
        <taxon>Bacteria</taxon>
        <taxon>Pseudomonadati</taxon>
        <taxon>Pseudomonadota</taxon>
        <taxon>Gammaproteobacteria</taxon>
        <taxon>Oceanospirillales</taxon>
        <taxon>Oceanospirillaceae</taxon>
        <taxon>Marinomonas</taxon>
    </lineage>
</organism>
<feature type="domain" description="KilA-N" evidence="1">
    <location>
        <begin position="4"/>
        <end position="107"/>
    </location>
</feature>
<dbReference type="AlphaFoldDB" id="A6VSR7"/>
<gene>
    <name evidence="2" type="ordered locus">Mmwyl1_0561</name>
</gene>
<evidence type="ECO:0000313" key="2">
    <source>
        <dbReference type="EMBL" id="ABR69496.1"/>
    </source>
</evidence>
<accession>A6VSR7</accession>
<dbReference type="SMART" id="SM01252">
    <property type="entry name" value="KilA-N"/>
    <property type="match status" value="1"/>
</dbReference>
<dbReference type="InterPro" id="IPR018004">
    <property type="entry name" value="KilA/APSES_HTH"/>
</dbReference>
<dbReference type="HOGENOM" id="CLU_1146120_0_0_6"/>
<dbReference type="eggNOG" id="ENOG50336HH">
    <property type="taxonomic scope" value="Bacteria"/>
</dbReference>
<dbReference type="Pfam" id="PF04383">
    <property type="entry name" value="KilA-N"/>
    <property type="match status" value="1"/>
</dbReference>
<dbReference type="PROSITE" id="PS51301">
    <property type="entry name" value="KILA_N"/>
    <property type="match status" value="1"/>
</dbReference>
<proteinExistence type="predicted"/>
<dbReference type="InterPro" id="IPR017880">
    <property type="entry name" value="KilA_N"/>
</dbReference>
<protein>
    <submittedName>
        <fullName evidence="2">KilA domain protein</fullName>
    </submittedName>
</protein>
<dbReference type="KEGG" id="mmw:Mmwyl1_0561"/>
<reference evidence="2" key="1">
    <citation type="submission" date="2007-06" db="EMBL/GenBank/DDBJ databases">
        <title>Complete sequence of Marinomonas sp. MWYL1.</title>
        <authorList>
            <consortium name="US DOE Joint Genome Institute"/>
            <person name="Copeland A."/>
            <person name="Lucas S."/>
            <person name="Lapidus A."/>
            <person name="Barry K."/>
            <person name="Glavina del Rio T."/>
            <person name="Dalin E."/>
            <person name="Tice H."/>
            <person name="Pitluck S."/>
            <person name="Kiss H."/>
            <person name="Brettin T."/>
            <person name="Bruce D."/>
            <person name="Detter J.C."/>
            <person name="Han C."/>
            <person name="Schmutz J."/>
            <person name="Larimer F."/>
            <person name="Land M."/>
            <person name="Hauser L."/>
            <person name="Kyrpides N."/>
            <person name="Kim E."/>
            <person name="Johnston A.W.B."/>
            <person name="Todd J.D."/>
            <person name="Rogers R."/>
            <person name="Wexler M."/>
            <person name="Bond P.L."/>
            <person name="Li Y."/>
            <person name="Richardson P."/>
        </authorList>
    </citation>
    <scope>NUCLEOTIDE SEQUENCE [LARGE SCALE GENOMIC DNA]</scope>
    <source>
        <strain evidence="2">MWYL1</strain>
    </source>
</reference>
<dbReference type="OrthoDB" id="5298460at2"/>
<sequence length="242" mass="27544">MSQQQFLPIVEGVAITTDKEGRFNLNALHKASGLRESKEPNKWLALKSTNELITELEATARSCGSSINKQKGGANPGTFAHELLAISYAGWISPKFQLLVNQVFLDYKTGKLTHKDDVFDVLIKVDRIKDPTLKRLAKERANELYDLNIPLMPENAYSAELLAFWDVYHEIGDAVLNHSRQPDTIAINLAHLREEAALRDIELPVYNQLARILRSDKQLYRNTAVNSVLWNKSVRCWIFKRD</sequence>
<dbReference type="EMBL" id="CP000749">
    <property type="protein sequence ID" value="ABR69496.1"/>
    <property type="molecule type" value="Genomic_DNA"/>
</dbReference>
<evidence type="ECO:0000259" key="1">
    <source>
        <dbReference type="PROSITE" id="PS51301"/>
    </source>
</evidence>